<proteinExistence type="predicted"/>
<comment type="caution">
    <text evidence="1">The sequence shown here is derived from an EMBL/GenBank/DDBJ whole genome shotgun (WGS) entry which is preliminary data.</text>
</comment>
<name>A0A9N9JJY9_9GLOM</name>
<protein>
    <submittedName>
        <fullName evidence="1">9941_t:CDS:1</fullName>
    </submittedName>
</protein>
<dbReference type="AlphaFoldDB" id="A0A9N9JJY9"/>
<dbReference type="Proteomes" id="UP000789405">
    <property type="component" value="Unassembled WGS sequence"/>
</dbReference>
<evidence type="ECO:0000313" key="1">
    <source>
        <dbReference type="EMBL" id="CAG8780069.1"/>
    </source>
</evidence>
<feature type="non-terminal residue" evidence="1">
    <location>
        <position position="70"/>
    </location>
</feature>
<keyword evidence="2" id="KW-1185">Reference proteome</keyword>
<gene>
    <name evidence="1" type="ORF">DERYTH_LOCUS19541</name>
</gene>
<sequence length="70" mass="8238">EDEMRTFDKANYAFLMIVDYIDWINSGIPAFFSDGYIEYAWRPDMKDGPTFNSLLSRITECCEKKDDIKP</sequence>
<reference evidence="1" key="1">
    <citation type="submission" date="2021-06" db="EMBL/GenBank/DDBJ databases">
        <authorList>
            <person name="Kallberg Y."/>
            <person name="Tangrot J."/>
            <person name="Rosling A."/>
        </authorList>
    </citation>
    <scope>NUCLEOTIDE SEQUENCE</scope>
    <source>
        <strain evidence="1">MA453B</strain>
    </source>
</reference>
<evidence type="ECO:0000313" key="2">
    <source>
        <dbReference type="Proteomes" id="UP000789405"/>
    </source>
</evidence>
<organism evidence="1 2">
    <name type="scientific">Dentiscutata erythropus</name>
    <dbReference type="NCBI Taxonomy" id="1348616"/>
    <lineage>
        <taxon>Eukaryota</taxon>
        <taxon>Fungi</taxon>
        <taxon>Fungi incertae sedis</taxon>
        <taxon>Mucoromycota</taxon>
        <taxon>Glomeromycotina</taxon>
        <taxon>Glomeromycetes</taxon>
        <taxon>Diversisporales</taxon>
        <taxon>Gigasporaceae</taxon>
        <taxon>Dentiscutata</taxon>
    </lineage>
</organism>
<accession>A0A9N9JJY9</accession>
<dbReference type="EMBL" id="CAJVPY010021572">
    <property type="protein sequence ID" value="CAG8780069.1"/>
    <property type="molecule type" value="Genomic_DNA"/>
</dbReference>